<dbReference type="FunFam" id="3.30.505.50:FF:000002">
    <property type="entry name" value="Ribosome hibernation promoting factor"/>
    <property type="match status" value="1"/>
</dbReference>
<evidence type="ECO:0000259" key="4">
    <source>
        <dbReference type="Pfam" id="PF16321"/>
    </source>
</evidence>
<organism evidence="5 6">
    <name type="scientific">Janibacter melonis</name>
    <dbReference type="NCBI Taxonomy" id="262209"/>
    <lineage>
        <taxon>Bacteria</taxon>
        <taxon>Bacillati</taxon>
        <taxon>Actinomycetota</taxon>
        <taxon>Actinomycetes</taxon>
        <taxon>Micrococcales</taxon>
        <taxon>Intrasporangiaceae</taxon>
        <taxon>Janibacter</taxon>
    </lineage>
</organism>
<dbReference type="Pfam" id="PF16321">
    <property type="entry name" value="Ribosom_S30AE_C"/>
    <property type="match status" value="1"/>
</dbReference>
<reference evidence="5 6" key="1">
    <citation type="submission" date="2016-01" db="EMBL/GenBank/DDBJ databases">
        <title>Janibacter melonis strain CD11_4 genome sequencing and assembly.</title>
        <authorList>
            <person name="Nair G.R."/>
            <person name="Kaur G."/>
            <person name="Chander A.M."/>
            <person name="Mayilraj S."/>
        </authorList>
    </citation>
    <scope>NUCLEOTIDE SEQUENCE [LARGE SCALE GENOMIC DNA]</scope>
    <source>
        <strain evidence="5 6">CD11-4</strain>
    </source>
</reference>
<comment type="subunit">
    <text evidence="3">Interacts with 100S ribosomes.</text>
</comment>
<evidence type="ECO:0000313" key="6">
    <source>
        <dbReference type="Proteomes" id="UP000076976"/>
    </source>
</evidence>
<dbReference type="InterPro" id="IPR032528">
    <property type="entry name" value="Ribosom_S30AE_C"/>
</dbReference>
<dbReference type="InterPro" id="IPR050574">
    <property type="entry name" value="HPF/YfiA_ribosome-assoc"/>
</dbReference>
<dbReference type="GO" id="GO:0045900">
    <property type="term" value="P:negative regulation of translational elongation"/>
    <property type="evidence" value="ECO:0007669"/>
    <property type="project" value="TreeGrafter"/>
</dbReference>
<feature type="domain" description="Sigma 54 modulation/S30EA ribosomal protein C-terminal" evidence="4">
    <location>
        <begin position="147"/>
        <end position="197"/>
    </location>
</feature>
<accession>A0A176QDF3</accession>
<dbReference type="InterPro" id="IPR003489">
    <property type="entry name" value="RHF/RaiA"/>
</dbReference>
<keyword evidence="5" id="KW-0687">Ribonucleoprotein</keyword>
<proteinExistence type="inferred from homology"/>
<dbReference type="InterPro" id="IPR034694">
    <property type="entry name" value="HPF_long/plastid"/>
</dbReference>
<dbReference type="HAMAP" id="MF_00839">
    <property type="entry name" value="HPF"/>
    <property type="match status" value="1"/>
</dbReference>
<dbReference type="PANTHER" id="PTHR33231:SF1">
    <property type="entry name" value="30S RIBOSOMAL PROTEIN"/>
    <property type="match status" value="1"/>
</dbReference>
<dbReference type="GO" id="GO:0022627">
    <property type="term" value="C:cytosolic small ribosomal subunit"/>
    <property type="evidence" value="ECO:0007669"/>
    <property type="project" value="TreeGrafter"/>
</dbReference>
<comment type="function">
    <text evidence="3">Required for dimerization of active 70S ribosomes into 100S ribosomes in stationary phase; 100S ribosomes are translationally inactive and sometimes present during exponential growth.</text>
</comment>
<evidence type="ECO:0000313" key="5">
    <source>
        <dbReference type="EMBL" id="OAB87797.1"/>
    </source>
</evidence>
<dbReference type="Gene3D" id="3.30.160.100">
    <property type="entry name" value="Ribosome hibernation promotion factor-like"/>
    <property type="match status" value="1"/>
</dbReference>
<dbReference type="GO" id="GO:0043024">
    <property type="term" value="F:ribosomal small subunit binding"/>
    <property type="evidence" value="ECO:0007669"/>
    <property type="project" value="TreeGrafter"/>
</dbReference>
<keyword evidence="2 3" id="KW-0810">Translation regulation</keyword>
<dbReference type="InterPro" id="IPR036567">
    <property type="entry name" value="RHF-like"/>
</dbReference>
<gene>
    <name evidence="3" type="primary">hpf</name>
    <name evidence="5" type="ORF">AWH69_07090</name>
</gene>
<comment type="subcellular location">
    <subcellularLocation>
        <location evidence="3">Cytoplasm</location>
    </subcellularLocation>
</comment>
<evidence type="ECO:0000256" key="3">
    <source>
        <dbReference type="HAMAP-Rule" id="MF_00839"/>
    </source>
</evidence>
<keyword evidence="6" id="KW-1185">Reference proteome</keyword>
<comment type="similarity">
    <text evidence="3">Belongs to the HPF/YfiA ribosome-associated protein family. Long HPF subfamily.</text>
</comment>
<dbReference type="NCBIfam" id="TIGR00741">
    <property type="entry name" value="yfiA"/>
    <property type="match status" value="1"/>
</dbReference>
<dbReference type="Proteomes" id="UP000076976">
    <property type="component" value="Unassembled WGS sequence"/>
</dbReference>
<dbReference type="RefSeq" id="WP_068273539.1">
    <property type="nucleotide sequence ID" value="NZ_LQZG01000002.1"/>
</dbReference>
<dbReference type="CDD" id="cd00552">
    <property type="entry name" value="RaiA"/>
    <property type="match status" value="1"/>
</dbReference>
<dbReference type="PANTHER" id="PTHR33231">
    <property type="entry name" value="30S RIBOSOMAL PROTEIN"/>
    <property type="match status" value="1"/>
</dbReference>
<dbReference type="STRING" id="262209.AWH69_07090"/>
<dbReference type="Pfam" id="PF02482">
    <property type="entry name" value="Ribosomal_S30AE"/>
    <property type="match status" value="1"/>
</dbReference>
<evidence type="ECO:0000256" key="2">
    <source>
        <dbReference type="ARBA" id="ARBA00022845"/>
    </source>
</evidence>
<evidence type="ECO:0000256" key="1">
    <source>
        <dbReference type="ARBA" id="ARBA00022490"/>
    </source>
</evidence>
<sequence>MEIVVTGRHVNVSDRLREYVAEKLDKVTQLEPRMQRVEVLVSHETNPRQSKTSERVEITCRSKGPVIRAEACHDDRQAAVDLATDKLMERLRRAHDRRKVHRGRKAPVSVAEATAGLQAPEPVLDGDSTTDDGPDLFGAVGNSPIEVREKVHVSAPMTLEAALREMELVGHDFYLFHDSDTDRPSVVYRRRGWSYGVLHLEAAADGAPAPEPSTAGQGARG</sequence>
<protein>
    <recommendedName>
        <fullName evidence="3">Ribosome hibernation promoting factor</fullName>
        <shortName evidence="3">HPF</shortName>
    </recommendedName>
</protein>
<dbReference type="EMBL" id="LQZG01000002">
    <property type="protein sequence ID" value="OAB87797.1"/>
    <property type="molecule type" value="Genomic_DNA"/>
</dbReference>
<dbReference type="SUPFAM" id="SSF69754">
    <property type="entry name" value="Ribosome binding protein Y (YfiA homologue)"/>
    <property type="match status" value="1"/>
</dbReference>
<dbReference type="AlphaFoldDB" id="A0A176QDF3"/>
<keyword evidence="1 3" id="KW-0963">Cytoplasm</keyword>
<keyword evidence="5" id="KW-0689">Ribosomal protein</keyword>
<dbReference type="InterPro" id="IPR038416">
    <property type="entry name" value="Ribosom_S30AE_C_sf"/>
</dbReference>
<dbReference type="Gene3D" id="3.30.505.50">
    <property type="entry name" value="Sigma 54 modulation/S30EA ribosomal protein, C-terminal domain"/>
    <property type="match status" value="1"/>
</dbReference>
<name>A0A176QDF3_9MICO</name>
<comment type="caution">
    <text evidence="5">The sequence shown here is derived from an EMBL/GenBank/DDBJ whole genome shotgun (WGS) entry which is preliminary data.</text>
</comment>